<dbReference type="RefSeq" id="WP_099509462.1">
    <property type="nucleotide sequence ID" value="NZ_CP016616.1"/>
</dbReference>
<protein>
    <submittedName>
        <fullName evidence="1">Uncharacterized protein</fullName>
    </submittedName>
</protein>
<name>A0A1B2EES0_9HYPH</name>
<sequence>MEAELEFVARALYDTEDDAQLWDREPDIIREEFRLYAHAALELLEEHRQHNTSETKFFAFPYAA</sequence>
<organism evidence="1">
    <name type="scientific">Microvirga ossetica</name>
    <dbReference type="NCBI Taxonomy" id="1882682"/>
    <lineage>
        <taxon>Bacteria</taxon>
        <taxon>Pseudomonadati</taxon>
        <taxon>Pseudomonadota</taxon>
        <taxon>Alphaproteobacteria</taxon>
        <taxon>Hyphomicrobiales</taxon>
        <taxon>Methylobacteriaceae</taxon>
        <taxon>Microvirga</taxon>
    </lineage>
</organism>
<dbReference type="AlphaFoldDB" id="A0A1B2EES0"/>
<gene>
    <name evidence="1" type="ORF">BB934_09695</name>
</gene>
<dbReference type="EMBL" id="CP016616">
    <property type="protein sequence ID" value="ANY78470.1"/>
    <property type="molecule type" value="Genomic_DNA"/>
</dbReference>
<proteinExistence type="predicted"/>
<dbReference type="KEGG" id="moc:BB934_09695"/>
<dbReference type="OrthoDB" id="8020621at2"/>
<accession>A0A1B2EES0</accession>
<reference evidence="1" key="1">
    <citation type="submission" date="2016-07" db="EMBL/GenBank/DDBJ databases">
        <title>Microvirga ossetica sp. nov. a new species of rhizobia isolated from root nodules of the legume species Vicia alpestris Steven originated from North Ossetia region in the Caucasus.</title>
        <authorList>
            <person name="Safronova V.I."/>
            <person name="Kuznetsova I.G."/>
            <person name="Sazanova A.L."/>
            <person name="Belimov A."/>
            <person name="Andronov E."/>
            <person name="Osledkin Y.S."/>
            <person name="Onishchuk O.P."/>
            <person name="Kurchak O.N."/>
            <person name="Shaposhnikov A.I."/>
            <person name="Willems A."/>
            <person name="Tikhonovich I.A."/>
        </authorList>
    </citation>
    <scope>NUCLEOTIDE SEQUENCE [LARGE SCALE GENOMIC DNA]</scope>
    <source>
        <strain evidence="1">V5/3M</strain>
    </source>
</reference>
<evidence type="ECO:0000313" key="1">
    <source>
        <dbReference type="EMBL" id="ANY78470.1"/>
    </source>
</evidence>